<dbReference type="SUPFAM" id="SSF57184">
    <property type="entry name" value="Growth factor receptor domain"/>
    <property type="match status" value="1"/>
</dbReference>
<dbReference type="PRINTS" id="PR00907">
    <property type="entry name" value="THRMBOMODULN"/>
</dbReference>
<evidence type="ECO:0000256" key="4">
    <source>
        <dbReference type="ARBA" id="ARBA00022692"/>
    </source>
</evidence>
<dbReference type="InterPro" id="IPR009030">
    <property type="entry name" value="Growth_fac_rcpt_cys_sf"/>
</dbReference>
<dbReference type="Pfam" id="PF07645">
    <property type="entry name" value="EGF_CA"/>
    <property type="match status" value="1"/>
</dbReference>
<comment type="caution">
    <text evidence="14">Lacks conserved residue(s) required for the propagation of feature annotation.</text>
</comment>
<dbReference type="EMBL" id="CP026262">
    <property type="protein sequence ID" value="AWP19672.1"/>
    <property type="molecule type" value="Genomic_DNA"/>
</dbReference>
<dbReference type="InterPro" id="IPR000152">
    <property type="entry name" value="EGF-type_Asp/Asn_hydroxyl_site"/>
</dbReference>
<dbReference type="InterPro" id="IPR016186">
    <property type="entry name" value="C-type_lectin-like/link_sf"/>
</dbReference>
<dbReference type="CDD" id="cd00054">
    <property type="entry name" value="EGF_CA"/>
    <property type="match status" value="2"/>
</dbReference>
<dbReference type="PROSITE" id="PS50026">
    <property type="entry name" value="EGF_3"/>
    <property type="match status" value="2"/>
</dbReference>
<evidence type="ECO:0000256" key="10">
    <source>
        <dbReference type="ARBA" id="ARBA00023136"/>
    </source>
</evidence>
<dbReference type="GO" id="GO:0005509">
    <property type="term" value="F:calcium ion binding"/>
    <property type="evidence" value="ECO:0007669"/>
    <property type="project" value="InterPro"/>
</dbReference>
<dbReference type="PROSITE" id="PS01186">
    <property type="entry name" value="EGF_2"/>
    <property type="match status" value="1"/>
</dbReference>
<dbReference type="InterPro" id="IPR001881">
    <property type="entry name" value="EGF-like_Ca-bd_dom"/>
</dbReference>
<evidence type="ECO:0000256" key="17">
    <source>
        <dbReference type="SAM" id="SignalP"/>
    </source>
</evidence>
<dbReference type="PANTHER" id="PTHR14789:SF9">
    <property type="entry name" value="THROMBOMODULIN"/>
    <property type="match status" value="1"/>
</dbReference>
<comment type="function">
    <text evidence="12">Endothelial cell receptor that plays a critical role in regulating several physiological processes including hemostasis, coagulation, fibrinolysis, inflammation, and angiogenesis. Acts as a cofactor for thrombin activation of protein C/PROC on the surface of vascular endothelial cells leading to initiation of the activated protein C anticoagulant pathway. Also accelerates the activation of the plasma carboxypeptidase B2/CPB2, which catalyzes removal of C-terminal basic amino acids from its substrates including kinins or anaphylatoxins leading to fibrinolysis inhibition. Plays critical protective roles in changing the cleavage specificity of protease-activated receptor 1/PAR1, inhibiting endothelial cell permeability and inflammation. Suppresses inflammation distinctly from its anticoagulant cofactor activity by sequestering HMGB1 thereby preventing it from engaging cellular receptors such as RAGE and contributing to the inflammatory response.</text>
</comment>
<evidence type="ECO:0000256" key="2">
    <source>
        <dbReference type="ARBA" id="ARBA00019822"/>
    </source>
</evidence>
<evidence type="ECO:0000256" key="16">
    <source>
        <dbReference type="SAM" id="Phobius"/>
    </source>
</evidence>
<evidence type="ECO:0000256" key="7">
    <source>
        <dbReference type="ARBA" id="ARBA00022737"/>
    </source>
</evidence>
<evidence type="ECO:0000313" key="20">
    <source>
        <dbReference type="Proteomes" id="UP000246464"/>
    </source>
</evidence>
<keyword evidence="5 17" id="KW-0732">Signal</keyword>
<proteinExistence type="predicted"/>
<feature type="compositionally biased region" description="Pro residues" evidence="15">
    <location>
        <begin position="453"/>
        <end position="463"/>
    </location>
</feature>
<evidence type="ECO:0000256" key="15">
    <source>
        <dbReference type="SAM" id="MobiDB-lite"/>
    </source>
</evidence>
<feature type="domain" description="EGF-like" evidence="18">
    <location>
        <begin position="282"/>
        <end position="320"/>
    </location>
</feature>
<dbReference type="InterPro" id="IPR015149">
    <property type="entry name" value="Tme5_EGF-like"/>
</dbReference>
<gene>
    <name evidence="19" type="ORF">SMAX5B_008314</name>
</gene>
<dbReference type="GO" id="GO:0016020">
    <property type="term" value="C:membrane"/>
    <property type="evidence" value="ECO:0007669"/>
    <property type="project" value="UniProtKB-SubCell"/>
</dbReference>
<feature type="disulfide bond" evidence="14">
    <location>
        <begin position="407"/>
        <end position="417"/>
    </location>
</feature>
<keyword evidence="20" id="KW-1185">Reference proteome</keyword>
<dbReference type="Pfam" id="PF12662">
    <property type="entry name" value="cEGF"/>
    <property type="match status" value="1"/>
</dbReference>
<dbReference type="AlphaFoldDB" id="A0A2U9CYV4"/>
<evidence type="ECO:0000259" key="18">
    <source>
        <dbReference type="PROSITE" id="PS50026"/>
    </source>
</evidence>
<keyword evidence="11 14" id="KW-1015">Disulfide bond</keyword>
<dbReference type="InterPro" id="IPR049883">
    <property type="entry name" value="NOTCH1_EGF-like"/>
</dbReference>
<evidence type="ECO:0000256" key="1">
    <source>
        <dbReference type="ARBA" id="ARBA00004479"/>
    </source>
</evidence>
<keyword evidence="6" id="KW-0430">Lectin</keyword>
<comment type="subcellular location">
    <subcellularLocation>
        <location evidence="1">Membrane</location>
        <topology evidence="1">Single-pass type I membrane protein</topology>
    </subcellularLocation>
</comment>
<feature type="domain" description="EGF-like" evidence="18">
    <location>
        <begin position="403"/>
        <end position="440"/>
    </location>
</feature>
<dbReference type="InterPro" id="IPR000742">
    <property type="entry name" value="EGF"/>
</dbReference>
<dbReference type="PROSITE" id="PS01187">
    <property type="entry name" value="EGF_CA"/>
    <property type="match status" value="2"/>
</dbReference>
<feature type="transmembrane region" description="Helical" evidence="16">
    <location>
        <begin position="482"/>
        <end position="500"/>
    </location>
</feature>
<dbReference type="SUPFAM" id="SSF57196">
    <property type="entry name" value="EGF/Laminin"/>
    <property type="match status" value="1"/>
</dbReference>
<dbReference type="PANTHER" id="PTHR14789">
    <property type="entry name" value="CHONDROLECTIN VARIANT CHODLFDELTAE"/>
    <property type="match status" value="1"/>
</dbReference>
<dbReference type="InterPro" id="IPR018097">
    <property type="entry name" value="EGF_Ca-bd_CS"/>
</dbReference>
<evidence type="ECO:0000256" key="11">
    <source>
        <dbReference type="ARBA" id="ARBA00023157"/>
    </source>
</evidence>
<evidence type="ECO:0000256" key="9">
    <source>
        <dbReference type="ARBA" id="ARBA00022989"/>
    </source>
</evidence>
<dbReference type="GO" id="GO:0030246">
    <property type="term" value="F:carbohydrate binding"/>
    <property type="evidence" value="ECO:0007669"/>
    <property type="project" value="UniProtKB-KW"/>
</dbReference>
<evidence type="ECO:0000256" key="13">
    <source>
        <dbReference type="ARBA" id="ARBA00046453"/>
    </source>
</evidence>
<evidence type="ECO:0000256" key="3">
    <source>
        <dbReference type="ARBA" id="ARBA00022536"/>
    </source>
</evidence>
<dbReference type="InterPro" id="IPR051505">
    <property type="entry name" value="C-type_lectin_domain"/>
</dbReference>
<dbReference type="SMART" id="SM00181">
    <property type="entry name" value="EGF"/>
    <property type="match status" value="6"/>
</dbReference>
<protein>
    <recommendedName>
        <fullName evidence="2">Thrombomodulin</fullName>
    </recommendedName>
</protein>
<dbReference type="PROSITE" id="PS00010">
    <property type="entry name" value="ASX_HYDROXYL"/>
    <property type="match status" value="2"/>
</dbReference>
<dbReference type="SMART" id="SM00179">
    <property type="entry name" value="EGF_CA"/>
    <property type="match status" value="4"/>
</dbReference>
<organism evidence="19 20">
    <name type="scientific">Scophthalmus maximus</name>
    <name type="common">Turbot</name>
    <name type="synonym">Psetta maxima</name>
    <dbReference type="NCBI Taxonomy" id="52904"/>
    <lineage>
        <taxon>Eukaryota</taxon>
        <taxon>Metazoa</taxon>
        <taxon>Chordata</taxon>
        <taxon>Craniata</taxon>
        <taxon>Vertebrata</taxon>
        <taxon>Euteleostomi</taxon>
        <taxon>Actinopterygii</taxon>
        <taxon>Neopterygii</taxon>
        <taxon>Teleostei</taxon>
        <taxon>Neoteleostei</taxon>
        <taxon>Acanthomorphata</taxon>
        <taxon>Carangaria</taxon>
        <taxon>Pleuronectiformes</taxon>
        <taxon>Pleuronectoidei</taxon>
        <taxon>Scophthalmidae</taxon>
        <taxon>Scophthalmus</taxon>
    </lineage>
</organism>
<dbReference type="InterPro" id="IPR026823">
    <property type="entry name" value="cEGF"/>
</dbReference>
<keyword evidence="3 14" id="KW-0245">EGF-like domain</keyword>
<dbReference type="Gene3D" id="2.10.25.10">
    <property type="entry name" value="Laminin"/>
    <property type="match status" value="6"/>
</dbReference>
<keyword evidence="8" id="KW-0325">Glycoprotein</keyword>
<evidence type="ECO:0000256" key="5">
    <source>
        <dbReference type="ARBA" id="ARBA00022729"/>
    </source>
</evidence>
<sequence length="554" mass="59215">MCATAHSLLVCALFLCGLEEALLSQRGHCAGNRCFVLLREPEDFAGAQRSCRDSGGQLLAIDSEQEAETLANALGERSGGSYWLELLGSGAAAEGAAAGLQNCSSVCASAGGSPAVSWKRCRDRLDGFLCQYTFSEPCGLLQAGGSAQVVRYTTARGFEVNDSETFPPGTIAAAGEVAGEYPDSKHVCFEGKWLRAPWRCEVLMGGCDHGCNSTTTTTHTCTCPAGQTLHPNSFSCAKGPCVDCAKDPCVDCAQGCLPEGDSYACVCASGYRLARDGRSCVDVDECEEADRCPAEGEECLNTEGGFECGCREGFDLEDGACMNVSICDECEHMCENSGGVFVCACRKGSRVSAKDPTKCEQHCAERHCLARCDNSVQDKTMQDCYCPTGYIKDVRNNTAFCTDIDECEDKGLCDHECEDLFGGYRCLCNGGFELHGGKCVPVQGPEEEGGSGSPPPPPPPPHTTPAEAHPAAVPSYIKTGSVLGIAVFMALCAVLLCVVVRNMTKRCSRFELSSFRRPDIDVFYLQQVTTETYKRLSFDKQFKGDLQRLGNGDA</sequence>
<keyword evidence="8" id="KW-0654">Proteoglycan</keyword>
<dbReference type="Pfam" id="PF09064">
    <property type="entry name" value="EGF_Tme5"/>
    <property type="match status" value="1"/>
</dbReference>
<dbReference type="Proteomes" id="UP000246464">
    <property type="component" value="Chromosome 20"/>
</dbReference>
<evidence type="ECO:0000313" key="19">
    <source>
        <dbReference type="EMBL" id="AWP19672.1"/>
    </source>
</evidence>
<dbReference type="InterPro" id="IPR016187">
    <property type="entry name" value="CTDL_fold"/>
</dbReference>
<reference evidence="19 20" key="1">
    <citation type="submission" date="2017-12" db="EMBL/GenBank/DDBJ databases">
        <title>Integrating genomic resources of turbot (Scophthalmus maximus) in depth evaluation of genetic and physical mapping variation across individuals.</title>
        <authorList>
            <person name="Martinez P."/>
        </authorList>
    </citation>
    <scope>NUCLEOTIDE SEQUENCE [LARGE SCALE GENOMIC DNA]</scope>
</reference>
<feature type="region of interest" description="Disordered" evidence="15">
    <location>
        <begin position="443"/>
        <end position="468"/>
    </location>
</feature>
<comment type="subunit">
    <text evidence="13">Interacts with ITGAL, ITGAM and ITGB2. Interacts with thrombin/F2; this interaction switches the specificity of thrombin from a procoagulant to an anticoagulant and antifibrinolytic protease. Interacts with ANGP1 and ANGP2; these interactions significantly inhibit the generation of activated PC and TAFIa/CPB2 by the thrombin/thrombomodulin complex. Interacts with PF4; this interaction enhances generation of activated protein C. Interacts with HMGB1; this interaction inhibits HMGB1 inflammatory activity.</text>
</comment>
<keyword evidence="7" id="KW-0677">Repeat</keyword>
<dbReference type="SUPFAM" id="SSF56436">
    <property type="entry name" value="C-type lectin-like"/>
    <property type="match status" value="1"/>
</dbReference>
<feature type="signal peptide" evidence="17">
    <location>
        <begin position="1"/>
        <end position="24"/>
    </location>
</feature>
<keyword evidence="9 16" id="KW-1133">Transmembrane helix</keyword>
<feature type="chain" id="PRO_5016117207" description="Thrombomodulin" evidence="17">
    <location>
        <begin position="25"/>
        <end position="554"/>
    </location>
</feature>
<keyword evidence="4 16" id="KW-0812">Transmembrane</keyword>
<evidence type="ECO:0000256" key="14">
    <source>
        <dbReference type="PROSITE-ProRule" id="PRU00076"/>
    </source>
</evidence>
<name>A0A2U9CYV4_SCOMX</name>
<evidence type="ECO:0000256" key="6">
    <source>
        <dbReference type="ARBA" id="ARBA00022734"/>
    </source>
</evidence>
<dbReference type="PIRSF" id="PIRSF001775">
    <property type="entry name" value="CD93/CD141"/>
    <property type="match status" value="1"/>
</dbReference>
<accession>A0A2U9CYV4</accession>
<keyword evidence="10 16" id="KW-0472">Membrane</keyword>
<evidence type="ECO:0000256" key="8">
    <source>
        <dbReference type="ARBA" id="ARBA00022974"/>
    </source>
</evidence>
<dbReference type="GO" id="GO:0004888">
    <property type="term" value="F:transmembrane signaling receptor activity"/>
    <property type="evidence" value="ECO:0007669"/>
    <property type="project" value="InterPro"/>
</dbReference>
<dbReference type="Gene3D" id="3.10.100.10">
    <property type="entry name" value="Mannose-Binding Protein A, subunit A"/>
    <property type="match status" value="1"/>
</dbReference>
<evidence type="ECO:0000256" key="12">
    <source>
        <dbReference type="ARBA" id="ARBA00045242"/>
    </source>
</evidence>